<gene>
    <name evidence="2" type="ORF">N8I77_006452</name>
</gene>
<proteinExistence type="predicted"/>
<organism evidence="2 3">
    <name type="scientific">Phomopsis amygdali</name>
    <name type="common">Fusicoccum amygdali</name>
    <dbReference type="NCBI Taxonomy" id="1214568"/>
    <lineage>
        <taxon>Eukaryota</taxon>
        <taxon>Fungi</taxon>
        <taxon>Dikarya</taxon>
        <taxon>Ascomycota</taxon>
        <taxon>Pezizomycotina</taxon>
        <taxon>Sordariomycetes</taxon>
        <taxon>Sordariomycetidae</taxon>
        <taxon>Diaporthales</taxon>
        <taxon>Diaporthaceae</taxon>
        <taxon>Diaporthe</taxon>
    </lineage>
</organism>
<evidence type="ECO:0000313" key="2">
    <source>
        <dbReference type="EMBL" id="KAK2607802.1"/>
    </source>
</evidence>
<sequence>MAKATSKAVAATATTDSNPDSPKTSNNTKWNEEAHQALIGTLLDVMDSADIKWRAHLDFMVQNLAERGQQFSREGIRINQEATFQIANYEQFSMPSVWDDARQRDLLEEIYFVMSSHQSLSQDDKDAVVAGMQQRGYTTLKWNAIR</sequence>
<feature type="region of interest" description="Disordered" evidence="1">
    <location>
        <begin position="1"/>
        <end position="30"/>
    </location>
</feature>
<dbReference type="EMBL" id="JAUJFL010000003">
    <property type="protein sequence ID" value="KAK2607802.1"/>
    <property type="molecule type" value="Genomic_DNA"/>
</dbReference>
<evidence type="ECO:0000256" key="1">
    <source>
        <dbReference type="SAM" id="MobiDB-lite"/>
    </source>
</evidence>
<keyword evidence="3" id="KW-1185">Reference proteome</keyword>
<feature type="compositionally biased region" description="Low complexity" evidence="1">
    <location>
        <begin position="1"/>
        <end position="15"/>
    </location>
</feature>
<feature type="compositionally biased region" description="Polar residues" evidence="1">
    <location>
        <begin position="16"/>
        <end position="29"/>
    </location>
</feature>
<reference evidence="2" key="1">
    <citation type="submission" date="2023-06" db="EMBL/GenBank/DDBJ databases">
        <authorList>
            <person name="Noh H."/>
        </authorList>
    </citation>
    <scope>NUCLEOTIDE SEQUENCE</scope>
    <source>
        <strain evidence="2">DUCC20226</strain>
    </source>
</reference>
<accession>A0AAD9SH16</accession>
<dbReference type="AlphaFoldDB" id="A0AAD9SH16"/>
<dbReference type="Proteomes" id="UP001265746">
    <property type="component" value="Unassembled WGS sequence"/>
</dbReference>
<protein>
    <submittedName>
        <fullName evidence="2">Uncharacterized protein</fullName>
    </submittedName>
</protein>
<name>A0AAD9SH16_PHOAM</name>
<evidence type="ECO:0000313" key="3">
    <source>
        <dbReference type="Proteomes" id="UP001265746"/>
    </source>
</evidence>
<comment type="caution">
    <text evidence="2">The sequence shown here is derived from an EMBL/GenBank/DDBJ whole genome shotgun (WGS) entry which is preliminary data.</text>
</comment>